<comment type="caution">
    <text evidence="2">The sequence shown here is derived from an EMBL/GenBank/DDBJ whole genome shotgun (WGS) entry which is preliminary data.</text>
</comment>
<dbReference type="Proteomes" id="UP000245959">
    <property type="component" value="Unassembled WGS sequence"/>
</dbReference>
<evidence type="ECO:0000313" key="3">
    <source>
        <dbReference type="Proteomes" id="UP000245959"/>
    </source>
</evidence>
<dbReference type="EMBL" id="QEKH01000005">
    <property type="protein sequence ID" value="PVY44730.1"/>
    <property type="molecule type" value="Genomic_DNA"/>
</dbReference>
<dbReference type="InterPro" id="IPR025150">
    <property type="entry name" value="GH123_cat"/>
</dbReference>
<dbReference type="SUPFAM" id="SSF49344">
    <property type="entry name" value="CBD9-like"/>
    <property type="match status" value="1"/>
</dbReference>
<protein>
    <submittedName>
        <fullName evidence="2">Carbohydrate binding protein with CBM9 domain</fullName>
    </submittedName>
</protein>
<accession>A0A2U1B7U2</accession>
<dbReference type="GeneID" id="78294378"/>
<organism evidence="2 3">
    <name type="scientific">Victivallis vadensis</name>
    <dbReference type="NCBI Taxonomy" id="172901"/>
    <lineage>
        <taxon>Bacteria</taxon>
        <taxon>Pseudomonadati</taxon>
        <taxon>Lentisphaerota</taxon>
        <taxon>Lentisphaeria</taxon>
        <taxon>Victivallales</taxon>
        <taxon>Victivallaceae</taxon>
        <taxon>Victivallis</taxon>
    </lineage>
</organism>
<dbReference type="CDD" id="cd09620">
    <property type="entry name" value="CBM9_like_3"/>
    <property type="match status" value="1"/>
</dbReference>
<dbReference type="Gene3D" id="2.60.40.1190">
    <property type="match status" value="1"/>
</dbReference>
<name>A0A2U1B7U2_9BACT</name>
<reference evidence="2 3" key="1">
    <citation type="submission" date="2018-04" db="EMBL/GenBank/DDBJ databases">
        <title>Genomic Encyclopedia of Type Strains, Phase IV (KMG-IV): sequencing the most valuable type-strain genomes for metagenomic binning, comparative biology and taxonomic classification.</title>
        <authorList>
            <person name="Goeker M."/>
        </authorList>
    </citation>
    <scope>NUCLEOTIDE SEQUENCE [LARGE SCALE GENOMIC DNA]</scope>
    <source>
        <strain evidence="2 3">DSM 14823</strain>
    </source>
</reference>
<keyword evidence="3" id="KW-1185">Reference proteome</keyword>
<dbReference type="AlphaFoldDB" id="A0A2U1B7U2"/>
<evidence type="ECO:0000313" key="2">
    <source>
        <dbReference type="EMBL" id="PVY44730.1"/>
    </source>
</evidence>
<feature type="domain" description="Glycoside hydrolase 123 catalytic" evidence="1">
    <location>
        <begin position="999"/>
        <end position="1164"/>
    </location>
</feature>
<dbReference type="RefSeq" id="WP_116883055.1">
    <property type="nucleotide sequence ID" value="NZ_CABMMC010000003.1"/>
</dbReference>
<sequence>MAIRRLLLAAVLLLAWSLAAEVYYQQDFSKGGIPSHHLIGIVPVEGKPEFKQAMELRSRLEPDGGKPEQGSWNARLAVPAGKPVEIDYWFCPVSGDARYGLLVNDTAGKKLVTLVWDGRRLLAADGQAGKWRPAGPLAAGEWAYIRYAVGDGGYDLYVNDMEYPVLAGVEFREEGPGTPGKIWTLGSEKGESVSRFAAIEVHDASRERAARRLLVREDFRNYSPQGKRQRIVESGSPEFPVALEVSSVKEGGKVSEGSWSFPLPGPGDAVELEVDYWFKPVAESSRYALLVNAANGKRIVTVVQEKGKLRALDGGAWVNAGAVKMNEWNRVCYRLNLLKRTFDLLVNGVPVLRDAKFRDADADAPGRLWTLGSPSENSATLFGPVTVTAATGEFPPAAVGEAPFFLHAAPSSEPQAGMELLPAGGAAKETAEVKLWRDDRNLYARFGLKAADMAKRSGGTAETDGKVWRDDCFELFLQPDRTGKAYFHWVGNAAGTLYDARCEGFVRDKSWNSGATVEVAKQADGWSALLTVPFAALGGAPAPDAVWGFNAGRENPVTSEVLSRVPMVQFHQPERFGKLCFPETGDRRTVEERTARLMENGFDLAALRGELAAMQQKLKEAVPEQLEARRAKIESAVRGAAERLAAARSFPEYARSIAECRRQLEDGEALLLDVKRIEACFVPGSAAARRGYAVLVESPMVKVKSGYGGNGSDCAGLRLSGNEYGSFQTVLLARPGQSFSGVKAELSRVTGPDGREVKGAKFASYLVEPVMTAKAAKTPEAWPDILRPGAAFKVSGGLVTLWFDLYLPAGTPAGNYAASVTVTPEGMEPVTVPVTVAATGLSLPEKASLDTAFCFADAWAKMFYGADTPPEKRRGFLRFLLDHRLEPMNLWGGGIDIGEEYLDYCAENGKAMLFLPVNEKIRDNEVKYRGLIRRYEGKLRPVFFGYDEVLAVGTPETIETRLKAMRRDYGIAKELFPEVPRLNTAAIDARLYGKVDIWCPLFDHLDMALVRERQAKGELVWWYPTDYPSAPYANFNLDSPGIDPRVIPYMTWKLGLSGLLYWGLNREWMSNSPKEAQAASQQDYRSRSVTWMTPEIQAKMARGEVHWPQIPWLPYFRSAFNQQISATNGGGNLMYPAPDWEPWASTRLKNLRDGMQDYEYFTMLKRNTEALKNGSSHPELVKRAEAALQIDDDVVAGATGYTKDPAKLLAFRDRLIDLVLETGTALNGKAN</sequence>
<dbReference type="OrthoDB" id="177619at2"/>
<dbReference type="Pfam" id="PF13320">
    <property type="entry name" value="GH123_cat"/>
    <property type="match status" value="1"/>
</dbReference>
<proteinExistence type="predicted"/>
<gene>
    <name evidence="2" type="ORF">C8D82_10559</name>
</gene>
<evidence type="ECO:0000259" key="1">
    <source>
        <dbReference type="Pfam" id="PF13320"/>
    </source>
</evidence>